<dbReference type="SUPFAM" id="SSF53335">
    <property type="entry name" value="S-adenosyl-L-methionine-dependent methyltransferases"/>
    <property type="match status" value="1"/>
</dbReference>
<protein>
    <submittedName>
        <fullName evidence="3">Class I SAM-dependent methyltransferase</fullName>
    </submittedName>
</protein>
<name>A0A7T0G4Q2_9BACT</name>
<evidence type="ECO:0000256" key="1">
    <source>
        <dbReference type="SAM" id="MobiDB-lite"/>
    </source>
</evidence>
<evidence type="ECO:0000313" key="4">
    <source>
        <dbReference type="Proteomes" id="UP000594464"/>
    </source>
</evidence>
<dbReference type="Proteomes" id="UP000594464">
    <property type="component" value="Chromosome"/>
</dbReference>
<dbReference type="PANTHER" id="PTHR43861">
    <property type="entry name" value="TRANS-ACONITATE 2-METHYLTRANSFERASE-RELATED"/>
    <property type="match status" value="1"/>
</dbReference>
<reference evidence="4" key="1">
    <citation type="submission" date="2020-02" db="EMBL/GenBank/DDBJ databases">
        <title>Genomic and physiological characterization of two novel Nitrospinaceae genera.</title>
        <authorList>
            <person name="Mueller A.J."/>
            <person name="Jung M.-Y."/>
            <person name="Strachan C.R."/>
            <person name="Herbold C.W."/>
            <person name="Kirkegaard R.H."/>
            <person name="Daims H."/>
        </authorList>
    </citation>
    <scope>NUCLEOTIDE SEQUENCE [LARGE SCALE GENOMIC DNA]</scope>
</reference>
<evidence type="ECO:0000259" key="2">
    <source>
        <dbReference type="Pfam" id="PF08241"/>
    </source>
</evidence>
<dbReference type="Gene3D" id="3.40.50.150">
    <property type="entry name" value="Vaccinia Virus protein VP39"/>
    <property type="match status" value="1"/>
</dbReference>
<feature type="compositionally biased region" description="Basic residues" evidence="1">
    <location>
        <begin position="1"/>
        <end position="13"/>
    </location>
</feature>
<feature type="region of interest" description="Disordered" evidence="1">
    <location>
        <begin position="1"/>
        <end position="44"/>
    </location>
</feature>
<gene>
    <name evidence="3" type="ORF">G3M78_14815</name>
</gene>
<dbReference type="GO" id="GO:0032259">
    <property type="term" value="P:methylation"/>
    <property type="evidence" value="ECO:0007669"/>
    <property type="project" value="UniProtKB-KW"/>
</dbReference>
<dbReference type="InterPro" id="IPR029063">
    <property type="entry name" value="SAM-dependent_MTases_sf"/>
</dbReference>
<accession>A0A7T0G4Q2</accession>
<dbReference type="PANTHER" id="PTHR43861:SF1">
    <property type="entry name" value="TRANS-ACONITATE 2-METHYLTRANSFERASE"/>
    <property type="match status" value="1"/>
</dbReference>
<sequence length="293" mass="32987">MATKNKPGRKGVRRPPTTAGGRRSRPFNKGNGRPGGSSAKKKSTDWDQAARWYDALVGQDGSDYQRDIIMPGAYRLLDMKKGRKVLDLACGQGVFSRFLSQKGLKVTGLDASDSLIQCAKTRSHPSLAFHNADAAGEKSLQGETFDGIVCLMAVQNMEQLEPVFRNISRWLVPGGRFVMVMMHPGFRIPRQSHWGWDEEKKLEYRRVDLYLTETSIPIFTPPMRTEGPYTWTYHRPLHSYFDALLGAGLQVSRFEEWASNKKSQPGKRAKAENRARQEIPLFLAMAADKPKEA</sequence>
<keyword evidence="3" id="KW-0489">Methyltransferase</keyword>
<dbReference type="KEGG" id="nva:G3M78_14815"/>
<proteinExistence type="predicted"/>
<dbReference type="InterPro" id="IPR013216">
    <property type="entry name" value="Methyltransf_11"/>
</dbReference>
<dbReference type="CDD" id="cd02440">
    <property type="entry name" value="AdoMet_MTases"/>
    <property type="match status" value="1"/>
</dbReference>
<evidence type="ECO:0000313" key="3">
    <source>
        <dbReference type="EMBL" id="QPJ66604.1"/>
    </source>
</evidence>
<organism evidence="3 4">
    <name type="scientific">Candidatus Nitrohelix vancouverensis</name>
    <dbReference type="NCBI Taxonomy" id="2705534"/>
    <lineage>
        <taxon>Bacteria</taxon>
        <taxon>Pseudomonadati</taxon>
        <taxon>Nitrospinota/Tectimicrobiota group</taxon>
        <taxon>Nitrospinota</taxon>
        <taxon>Nitrospinia</taxon>
        <taxon>Nitrospinales</taxon>
        <taxon>Nitrospinaceae</taxon>
        <taxon>Candidatus Nitrohelix</taxon>
    </lineage>
</organism>
<dbReference type="EMBL" id="CP048620">
    <property type="protein sequence ID" value="QPJ66604.1"/>
    <property type="molecule type" value="Genomic_DNA"/>
</dbReference>
<keyword evidence="3" id="KW-0808">Transferase</keyword>
<dbReference type="GO" id="GO:0008757">
    <property type="term" value="F:S-adenosylmethionine-dependent methyltransferase activity"/>
    <property type="evidence" value="ECO:0007669"/>
    <property type="project" value="InterPro"/>
</dbReference>
<dbReference type="Pfam" id="PF08241">
    <property type="entry name" value="Methyltransf_11"/>
    <property type="match status" value="1"/>
</dbReference>
<feature type="domain" description="Methyltransferase type 11" evidence="2">
    <location>
        <begin position="86"/>
        <end position="179"/>
    </location>
</feature>
<dbReference type="AlphaFoldDB" id="A0A7T0G4Q2"/>